<keyword evidence="1" id="KW-0812">Transmembrane</keyword>
<feature type="transmembrane region" description="Helical" evidence="1">
    <location>
        <begin position="40"/>
        <end position="58"/>
    </location>
</feature>
<dbReference type="Proteomes" id="UP000177458">
    <property type="component" value="Unassembled WGS sequence"/>
</dbReference>
<evidence type="ECO:0000259" key="2">
    <source>
        <dbReference type="Pfam" id="PF06750"/>
    </source>
</evidence>
<protein>
    <recommendedName>
        <fullName evidence="2">Prepilin peptidase A24 N-terminal domain-containing protein</fullName>
    </recommendedName>
</protein>
<dbReference type="GO" id="GO:0005886">
    <property type="term" value="C:plasma membrane"/>
    <property type="evidence" value="ECO:0007669"/>
    <property type="project" value="TreeGrafter"/>
</dbReference>
<feature type="transmembrane region" description="Helical" evidence="1">
    <location>
        <begin position="202"/>
        <end position="220"/>
    </location>
</feature>
<dbReference type="InterPro" id="IPR050882">
    <property type="entry name" value="Prepilin_peptidase/N-MTase"/>
</dbReference>
<dbReference type="GO" id="GO:0006465">
    <property type="term" value="P:signal peptide processing"/>
    <property type="evidence" value="ECO:0007669"/>
    <property type="project" value="TreeGrafter"/>
</dbReference>
<comment type="caution">
    <text evidence="3">The sequence shown here is derived from an EMBL/GenBank/DDBJ whole genome shotgun (WGS) entry which is preliminary data.</text>
</comment>
<organism evidence="3 4">
    <name type="scientific">candidate division WWE3 bacterium RIFCSPLOWO2_01_FULL_37_15</name>
    <dbReference type="NCBI Taxonomy" id="1802622"/>
    <lineage>
        <taxon>Bacteria</taxon>
        <taxon>Katanobacteria</taxon>
    </lineage>
</organism>
<keyword evidence="1" id="KW-1133">Transmembrane helix</keyword>
<dbReference type="Gene3D" id="1.20.120.1220">
    <property type="match status" value="1"/>
</dbReference>
<proteinExistence type="predicted"/>
<dbReference type="InterPro" id="IPR010627">
    <property type="entry name" value="Prepilin_pept_A24_N"/>
</dbReference>
<evidence type="ECO:0000313" key="4">
    <source>
        <dbReference type="Proteomes" id="UP000177458"/>
    </source>
</evidence>
<dbReference type="EMBL" id="MEVF01000005">
    <property type="protein sequence ID" value="OGC50962.1"/>
    <property type="molecule type" value="Genomic_DNA"/>
</dbReference>
<feature type="transmembrane region" description="Helical" evidence="1">
    <location>
        <begin position="70"/>
        <end position="88"/>
    </location>
</feature>
<gene>
    <name evidence="3" type="ORF">A3A69_02395</name>
</gene>
<dbReference type="PANTHER" id="PTHR30487">
    <property type="entry name" value="TYPE 4 PREPILIN-LIKE PROTEINS LEADER PEPTIDE-PROCESSING ENZYME"/>
    <property type="match status" value="1"/>
</dbReference>
<feature type="non-terminal residue" evidence="3">
    <location>
        <position position="1"/>
    </location>
</feature>
<feature type="transmembrane region" description="Helical" evidence="1">
    <location>
        <begin position="153"/>
        <end position="173"/>
    </location>
</feature>
<dbReference type="Pfam" id="PF06750">
    <property type="entry name" value="A24_N_bact"/>
    <property type="match status" value="1"/>
</dbReference>
<feature type="transmembrane region" description="Helical" evidence="1">
    <location>
        <begin position="232"/>
        <end position="254"/>
    </location>
</feature>
<dbReference type="PANTHER" id="PTHR30487:SF0">
    <property type="entry name" value="PREPILIN LEADER PEPTIDASE_N-METHYLTRANSFERASE-RELATED"/>
    <property type="match status" value="1"/>
</dbReference>
<evidence type="ECO:0000256" key="1">
    <source>
        <dbReference type="SAM" id="Phobius"/>
    </source>
</evidence>
<name>A0A1F4V1D1_UNCKA</name>
<reference evidence="3 4" key="1">
    <citation type="journal article" date="2016" name="Nat. Commun.">
        <title>Thousands of microbial genomes shed light on interconnected biogeochemical processes in an aquifer system.</title>
        <authorList>
            <person name="Anantharaman K."/>
            <person name="Brown C.T."/>
            <person name="Hug L.A."/>
            <person name="Sharon I."/>
            <person name="Castelle C.J."/>
            <person name="Probst A.J."/>
            <person name="Thomas B.C."/>
            <person name="Singh A."/>
            <person name="Wilkins M.J."/>
            <person name="Karaoz U."/>
            <person name="Brodie E.L."/>
            <person name="Williams K.H."/>
            <person name="Hubbard S.S."/>
            <person name="Banfield J.F."/>
        </authorList>
    </citation>
    <scope>NUCLEOTIDE SEQUENCE [LARGE SCALE GENOMIC DNA]</scope>
</reference>
<keyword evidence="1" id="KW-0472">Membrane</keyword>
<dbReference type="GO" id="GO:0004190">
    <property type="term" value="F:aspartic-type endopeptidase activity"/>
    <property type="evidence" value="ECO:0007669"/>
    <property type="project" value="TreeGrafter"/>
</dbReference>
<feature type="domain" description="Prepilin peptidase A24 N-terminal" evidence="2">
    <location>
        <begin position="2"/>
        <end position="57"/>
    </location>
</feature>
<dbReference type="AlphaFoldDB" id="A0A1F4V1D1"/>
<sequence length="258" mass="29123">GRSMCESCSKLLTPKELVPLFSYLFLKGKCLNCKVKLSPIYFFSELFTGLGFMGIAYWAKLFDQFTVETILNFLYLAIIYSFYVTLFLTDLKFRLVPNKIVYTAIIFVILFQLVVSVYNLVVLRAGLLNDTFGVYLYKAGYFDNQVLYLLRDFGFNILSSIAISLFFLLLIFITKGRGMGGGDVTLGFLIGMVNGFPNNILAIFLGFMIGAVLSILLVLIKKKTIKDTIPFGPFLILGSVVAYVYGTAILDWYFTIFK</sequence>
<evidence type="ECO:0000313" key="3">
    <source>
        <dbReference type="EMBL" id="OGC50962.1"/>
    </source>
</evidence>
<accession>A0A1F4V1D1</accession>
<feature type="transmembrane region" description="Helical" evidence="1">
    <location>
        <begin position="100"/>
        <end position="121"/>
    </location>
</feature>